<dbReference type="Gene3D" id="1.10.510.10">
    <property type="entry name" value="Transferase(Phosphotransferase) domain 1"/>
    <property type="match status" value="1"/>
</dbReference>
<comment type="caution">
    <text evidence="2">The sequence shown here is derived from an EMBL/GenBank/DDBJ whole genome shotgun (WGS) entry which is preliminary data.</text>
</comment>
<protein>
    <recommendedName>
        <fullName evidence="1">Protein kinase domain-containing protein</fullName>
    </recommendedName>
</protein>
<dbReference type="PANTHER" id="PTHR44167:SF30">
    <property type="entry name" value="PHOSPHORYLASE KINASE"/>
    <property type="match status" value="1"/>
</dbReference>
<proteinExistence type="predicted"/>
<organism evidence="2 3">
    <name type="scientific">Tritrichomonas musculus</name>
    <dbReference type="NCBI Taxonomy" id="1915356"/>
    <lineage>
        <taxon>Eukaryota</taxon>
        <taxon>Metamonada</taxon>
        <taxon>Parabasalia</taxon>
        <taxon>Tritrichomonadida</taxon>
        <taxon>Tritrichomonadidae</taxon>
        <taxon>Tritrichomonas</taxon>
    </lineage>
</organism>
<name>A0ABR2HDX7_9EUKA</name>
<evidence type="ECO:0000313" key="2">
    <source>
        <dbReference type="EMBL" id="KAK8845243.1"/>
    </source>
</evidence>
<sequence length="222" mass="25102">MEFTKDLHQIKVYKGWITKCEPILITYQSEDSLYNVAHTILAELNMKSTDLPNLIISSINPSISELDITKTLNEQGINDESSLYVNIGQANIHIRTKDEFDILEKIGRGSNTITYYAIDKTNGNKVAYQEITDQKGQIANKINLTSINFPSIIKLYGIIENSEDNSKISILLNQYASNGTLNEKLIGRRNVQPLNYTQKCIIMYGIAAGMKKLHEKGIIHYD</sequence>
<keyword evidence="3" id="KW-1185">Reference proteome</keyword>
<dbReference type="Proteomes" id="UP001470230">
    <property type="component" value="Unassembled WGS sequence"/>
</dbReference>
<dbReference type="InterPro" id="IPR000719">
    <property type="entry name" value="Prot_kinase_dom"/>
</dbReference>
<dbReference type="PANTHER" id="PTHR44167">
    <property type="entry name" value="OVARIAN-SPECIFIC SERINE/THREONINE-PROTEIN KINASE LOK-RELATED"/>
    <property type="match status" value="1"/>
</dbReference>
<dbReference type="SUPFAM" id="SSF56112">
    <property type="entry name" value="Protein kinase-like (PK-like)"/>
    <property type="match status" value="1"/>
</dbReference>
<evidence type="ECO:0000313" key="3">
    <source>
        <dbReference type="Proteomes" id="UP001470230"/>
    </source>
</evidence>
<dbReference type="Pfam" id="PF00069">
    <property type="entry name" value="Pkinase"/>
    <property type="match status" value="1"/>
</dbReference>
<dbReference type="EMBL" id="JAPFFF010000031">
    <property type="protein sequence ID" value="KAK8845243.1"/>
    <property type="molecule type" value="Genomic_DNA"/>
</dbReference>
<reference evidence="2 3" key="1">
    <citation type="submission" date="2024-04" db="EMBL/GenBank/DDBJ databases">
        <title>Tritrichomonas musculus Genome.</title>
        <authorList>
            <person name="Alves-Ferreira E."/>
            <person name="Grigg M."/>
            <person name="Lorenzi H."/>
            <person name="Galac M."/>
        </authorList>
    </citation>
    <scope>NUCLEOTIDE SEQUENCE [LARGE SCALE GENOMIC DNA]</scope>
    <source>
        <strain evidence="2 3">EAF2021</strain>
    </source>
</reference>
<dbReference type="InterPro" id="IPR011009">
    <property type="entry name" value="Kinase-like_dom_sf"/>
</dbReference>
<accession>A0ABR2HDX7</accession>
<feature type="domain" description="Protein kinase" evidence="1">
    <location>
        <begin position="100"/>
        <end position="222"/>
    </location>
</feature>
<gene>
    <name evidence="2" type="ORF">M9Y10_021433</name>
</gene>
<dbReference type="PROSITE" id="PS50011">
    <property type="entry name" value="PROTEIN_KINASE_DOM"/>
    <property type="match status" value="1"/>
</dbReference>
<evidence type="ECO:0000259" key="1">
    <source>
        <dbReference type="PROSITE" id="PS50011"/>
    </source>
</evidence>